<gene>
    <name evidence="3" type="ORF">BSU04_26275</name>
</gene>
<dbReference type="EMBL" id="MTHB01000165">
    <property type="protein sequence ID" value="OXC75742.1"/>
    <property type="molecule type" value="Genomic_DNA"/>
</dbReference>
<dbReference type="AlphaFoldDB" id="A0A226WX18"/>
<feature type="region of interest" description="Disordered" evidence="1">
    <location>
        <begin position="214"/>
        <end position="240"/>
    </location>
</feature>
<reference evidence="4" key="1">
    <citation type="submission" date="2017-01" db="EMBL/GenBank/DDBJ databases">
        <title>Genome Analysis of Deinococcus marmoris KOPRI26562.</title>
        <authorList>
            <person name="Kim J.H."/>
            <person name="Oh H.-M."/>
        </authorList>
    </citation>
    <scope>NUCLEOTIDE SEQUENCE [LARGE SCALE GENOMIC DNA]</scope>
    <source>
        <strain evidence="4">PAMC 26633</strain>
    </source>
</reference>
<feature type="domain" description="Bacterial Ig-like" evidence="2">
    <location>
        <begin position="225"/>
        <end position="300"/>
    </location>
</feature>
<evidence type="ECO:0000259" key="2">
    <source>
        <dbReference type="Pfam" id="PF19077"/>
    </source>
</evidence>
<feature type="domain" description="Bacterial Ig-like" evidence="2">
    <location>
        <begin position="122"/>
        <end position="207"/>
    </location>
</feature>
<sequence length="514" mass="52391">MLTQTQTPTTPVITSVGHASMGNVADSNQPLVTGTGDAGDLIMLYDGIRLLGTAVVSIDGTWSLTPVTALKVGTHTITALAENVETGAGSNSSIPFTSIIAAGVVVPNPPTISDVTDAVGPVTGPIPQNGSTDDPQPVIHGAGDAGSVITVYDGPVMLGTTTVNTEGKWSFQPTGPLLDGPHEITAKETTAGGTSGPSAPFDFNVDTTVPPEPDITSVTDDVGPVTGPVDKGGTTDDNEPVIAGTGVAGYTINLYDNGLWLGSAKVDGSGNWSFKPSTPLADGAHDITVTQTNPATGATSATPVVDEATSNHLDDQAMVSAVADLSATDDATQHHTVVGEHDSFVGTTGHDTVDLSADASTYFKESTAHIQGSTAHPAELAGATPAVNVLHLTGDHQVLDLNSLSGKTSTAKISGIEVIDLGGHANNLKLSLTDVLNLGEQDLFQKDGKQQMMVNGSNGDTVDLSNAHIAGVTDGQWQQHGSAEVGGVSYNVYEHSGAHTELLVQQGVQITMHG</sequence>
<dbReference type="InterPro" id="IPR044016">
    <property type="entry name" value="Big_13"/>
</dbReference>
<dbReference type="Pfam" id="PF19077">
    <property type="entry name" value="Big_13"/>
    <property type="match status" value="2"/>
</dbReference>
<proteinExistence type="predicted"/>
<dbReference type="RefSeq" id="WP_144021342.1">
    <property type="nucleotide sequence ID" value="NZ_MTHB01000165.1"/>
</dbReference>
<dbReference type="OrthoDB" id="8824730at2"/>
<evidence type="ECO:0000256" key="1">
    <source>
        <dbReference type="SAM" id="MobiDB-lite"/>
    </source>
</evidence>
<dbReference type="Proteomes" id="UP000214720">
    <property type="component" value="Unassembled WGS sequence"/>
</dbReference>
<organism evidence="3 4">
    <name type="scientific">Caballeronia sordidicola</name>
    <name type="common">Burkholderia sordidicola</name>
    <dbReference type="NCBI Taxonomy" id="196367"/>
    <lineage>
        <taxon>Bacteria</taxon>
        <taxon>Pseudomonadati</taxon>
        <taxon>Pseudomonadota</taxon>
        <taxon>Betaproteobacteria</taxon>
        <taxon>Burkholderiales</taxon>
        <taxon>Burkholderiaceae</taxon>
        <taxon>Caballeronia</taxon>
    </lineage>
</organism>
<name>A0A226WX18_CABSO</name>
<evidence type="ECO:0000313" key="3">
    <source>
        <dbReference type="EMBL" id="OXC75742.1"/>
    </source>
</evidence>
<protein>
    <submittedName>
        <fullName evidence="3">T1SS secreted agglutinin RTX</fullName>
    </submittedName>
</protein>
<accession>A0A226WX18</accession>
<evidence type="ECO:0000313" key="4">
    <source>
        <dbReference type="Proteomes" id="UP000214720"/>
    </source>
</evidence>
<comment type="caution">
    <text evidence="3">The sequence shown here is derived from an EMBL/GenBank/DDBJ whole genome shotgun (WGS) entry which is preliminary data.</text>
</comment>
<dbReference type="Gene3D" id="3.30.420.430">
    <property type="match status" value="2"/>
</dbReference>